<sequence length="284" mass="30736">MKSSAVLLLFVCAALLLQLASTHNNDSTSIGTTTQAGEHGPEGRAPGKDKPSVGVTEEGSKSPHVTVTDEGIPKSNVGVHDELKIESSFRKVNAPPSARVADESSKQFTLKDTEKNIEHVLGRLADEDTRQSPQTRTPDEDSSQPHRTSGEDEGNKVRFFFGGYSTLTHTIVSFSTSTTPVTCFSGYVLDAGAVPICTGRRKRKREVLNFDRESDASEVTIDSSQDSEIESGGDFEDDSKKFFTIWTKVLTTTTLTTFVENAATTLSLEYYCSAGNLDIPLIGC</sequence>
<keyword evidence="2" id="KW-0732">Signal</keyword>
<feature type="compositionally biased region" description="Polar residues" evidence="1">
    <location>
        <begin position="24"/>
        <end position="36"/>
    </location>
</feature>
<evidence type="ECO:0000256" key="2">
    <source>
        <dbReference type="SAM" id="SignalP"/>
    </source>
</evidence>
<keyword evidence="3" id="KW-1185">Reference proteome</keyword>
<name>A0A8B7P1G7_HYAAZ</name>
<feature type="signal peptide" evidence="2">
    <location>
        <begin position="1"/>
        <end position="22"/>
    </location>
</feature>
<feature type="chain" id="PRO_5034174971" evidence="2">
    <location>
        <begin position="23"/>
        <end position="284"/>
    </location>
</feature>
<evidence type="ECO:0000256" key="1">
    <source>
        <dbReference type="SAM" id="MobiDB-lite"/>
    </source>
</evidence>
<evidence type="ECO:0000313" key="4">
    <source>
        <dbReference type="RefSeq" id="XP_018019929.1"/>
    </source>
</evidence>
<feature type="region of interest" description="Disordered" evidence="1">
    <location>
        <begin position="24"/>
        <end position="155"/>
    </location>
</feature>
<feature type="compositionally biased region" description="Basic and acidic residues" evidence="1">
    <location>
        <begin position="39"/>
        <end position="51"/>
    </location>
</feature>
<dbReference type="AlphaFoldDB" id="A0A8B7P1G7"/>
<accession>A0A8B7P1G7</accession>
<reference evidence="4" key="1">
    <citation type="submission" date="2025-08" db="UniProtKB">
        <authorList>
            <consortium name="RefSeq"/>
        </authorList>
    </citation>
    <scope>IDENTIFICATION</scope>
    <source>
        <tissue evidence="4">Whole organism</tissue>
    </source>
</reference>
<feature type="compositionally biased region" description="Basic and acidic residues" evidence="1">
    <location>
        <begin position="100"/>
        <end position="130"/>
    </location>
</feature>
<protein>
    <submittedName>
        <fullName evidence="4">Uncharacterized protein LOC108676374</fullName>
    </submittedName>
</protein>
<dbReference type="RefSeq" id="XP_018019929.1">
    <property type="nucleotide sequence ID" value="XM_018164440.1"/>
</dbReference>
<dbReference type="OrthoDB" id="6403669at2759"/>
<dbReference type="KEGG" id="hazt:108676374"/>
<feature type="compositionally biased region" description="Basic and acidic residues" evidence="1">
    <location>
        <begin position="79"/>
        <end position="89"/>
    </location>
</feature>
<evidence type="ECO:0000313" key="3">
    <source>
        <dbReference type="Proteomes" id="UP000694843"/>
    </source>
</evidence>
<proteinExistence type="predicted"/>
<gene>
    <name evidence="4" type="primary">LOC108676374</name>
</gene>
<organism evidence="3 4">
    <name type="scientific">Hyalella azteca</name>
    <name type="common">Amphipod</name>
    <dbReference type="NCBI Taxonomy" id="294128"/>
    <lineage>
        <taxon>Eukaryota</taxon>
        <taxon>Metazoa</taxon>
        <taxon>Ecdysozoa</taxon>
        <taxon>Arthropoda</taxon>
        <taxon>Crustacea</taxon>
        <taxon>Multicrustacea</taxon>
        <taxon>Malacostraca</taxon>
        <taxon>Eumalacostraca</taxon>
        <taxon>Peracarida</taxon>
        <taxon>Amphipoda</taxon>
        <taxon>Senticaudata</taxon>
        <taxon>Talitrida</taxon>
        <taxon>Talitroidea</taxon>
        <taxon>Hyalellidae</taxon>
        <taxon>Hyalella</taxon>
    </lineage>
</organism>
<dbReference type="Proteomes" id="UP000694843">
    <property type="component" value="Unplaced"/>
</dbReference>
<dbReference type="GeneID" id="108676374"/>